<dbReference type="EMBL" id="PNBA02000019">
    <property type="protein sequence ID" value="KAG6390759.1"/>
    <property type="molecule type" value="Genomic_DNA"/>
</dbReference>
<proteinExistence type="predicted"/>
<dbReference type="Proteomes" id="UP000298416">
    <property type="component" value="Unassembled WGS sequence"/>
</dbReference>
<evidence type="ECO:0000313" key="2">
    <source>
        <dbReference type="Proteomes" id="UP000298416"/>
    </source>
</evidence>
<organism evidence="1">
    <name type="scientific">Salvia splendens</name>
    <name type="common">Scarlet sage</name>
    <dbReference type="NCBI Taxonomy" id="180675"/>
    <lineage>
        <taxon>Eukaryota</taxon>
        <taxon>Viridiplantae</taxon>
        <taxon>Streptophyta</taxon>
        <taxon>Embryophyta</taxon>
        <taxon>Tracheophyta</taxon>
        <taxon>Spermatophyta</taxon>
        <taxon>Magnoliopsida</taxon>
        <taxon>eudicotyledons</taxon>
        <taxon>Gunneridae</taxon>
        <taxon>Pentapetalae</taxon>
        <taxon>asterids</taxon>
        <taxon>lamiids</taxon>
        <taxon>Lamiales</taxon>
        <taxon>Lamiaceae</taxon>
        <taxon>Nepetoideae</taxon>
        <taxon>Mentheae</taxon>
        <taxon>Salviinae</taxon>
        <taxon>Salvia</taxon>
        <taxon>Salvia subgen. Calosphace</taxon>
        <taxon>core Calosphace</taxon>
    </lineage>
</organism>
<sequence>MDAVVIDAGSKMLKSGFAVPDQPPSMNYFYLSIIQWMDPENPISAKANCLSYNIGRRLEYYSFRPSV</sequence>
<name>A0A8X8WAT0_SALSN</name>
<reference evidence="1" key="1">
    <citation type="submission" date="2018-01" db="EMBL/GenBank/DDBJ databases">
        <authorList>
            <person name="Mao J.F."/>
        </authorList>
    </citation>
    <scope>NUCLEOTIDE SEQUENCE</scope>
    <source>
        <strain evidence="1">Huo1</strain>
        <tissue evidence="1">Leaf</tissue>
    </source>
</reference>
<protein>
    <submittedName>
        <fullName evidence="1">Uncharacterized protein</fullName>
    </submittedName>
</protein>
<gene>
    <name evidence="1" type="ORF">SASPL_148504</name>
</gene>
<dbReference type="AlphaFoldDB" id="A0A8X8WAT0"/>
<evidence type="ECO:0000313" key="1">
    <source>
        <dbReference type="EMBL" id="KAG6390759.1"/>
    </source>
</evidence>
<keyword evidence="2" id="KW-1185">Reference proteome</keyword>
<reference evidence="1" key="2">
    <citation type="submission" date="2020-08" db="EMBL/GenBank/DDBJ databases">
        <title>Plant Genome Project.</title>
        <authorList>
            <person name="Zhang R.-G."/>
        </authorList>
    </citation>
    <scope>NUCLEOTIDE SEQUENCE</scope>
    <source>
        <strain evidence="1">Huo1</strain>
        <tissue evidence="1">Leaf</tissue>
    </source>
</reference>
<accession>A0A8X8WAT0</accession>
<comment type="caution">
    <text evidence="1">The sequence shown here is derived from an EMBL/GenBank/DDBJ whole genome shotgun (WGS) entry which is preliminary data.</text>
</comment>